<protein>
    <submittedName>
        <fullName evidence="2">Microtubule cross-linking factor 1</fullName>
    </submittedName>
</protein>
<feature type="compositionally biased region" description="Polar residues" evidence="1">
    <location>
        <begin position="465"/>
        <end position="485"/>
    </location>
</feature>
<gene>
    <name evidence="2" type="ORF">AKO1_013935</name>
</gene>
<name>A0AAW2Z1T1_9EUKA</name>
<dbReference type="AlphaFoldDB" id="A0AAW2Z1T1"/>
<organism evidence="2 3">
    <name type="scientific">Acrasis kona</name>
    <dbReference type="NCBI Taxonomy" id="1008807"/>
    <lineage>
        <taxon>Eukaryota</taxon>
        <taxon>Discoba</taxon>
        <taxon>Heterolobosea</taxon>
        <taxon>Tetramitia</taxon>
        <taxon>Eutetramitia</taxon>
        <taxon>Acrasidae</taxon>
        <taxon>Acrasis</taxon>
    </lineage>
</organism>
<sequence>MSSGDYLAYKRELDLKILLNKQHNGIDSFHFENTSLYGNNERRDSKIDLEAKQLDKNYTKNLQQKEQEFNQNLLELRKHNRVIEEQFYTEKDKTTFLSYKNQIYQDRISQVTSKLSECISSTYQIQKDRKEDIAAIKLCENRLGHLGQLLTESLVEALKHYNEFTNASMSNQAQQDKVITHFERTVERLSLLLSESMTQASLLTNERNELSSQRDVAISNLQSVSDELTKKDAELASEKEASRCAQFTIQQLQENALKISLQNQSEVVRLKNAAEHAQIALWDYGYNYWTANEIATPLRKELSLKQTEFDKKLYMSTLKLKESVAECEVIRGSHKKIELDLEKCLEENKIINKKNHDIEQDILLCKLESKERESQIKDLLSKCSSEKELIQRELDYIKLNRTEVLTPLRTSKVQSFVKIKHKEESATPTISPTNYVNVSDNSKVISDVKNNSLRINVQNRLSVSGSDDNLPQHITSPDTTAASPTESHHKRELEMREHGLLQRIGELEDMNQKLMVRYAITSRNDKQVDDVKLFLTKRRVEKISKLFQYWKVMFMKRMMWVALSEIKTQRGDHSTQSQQRTNHQCHTITTEMSPTLMPIATMAPPTIKINK</sequence>
<keyword evidence="3" id="KW-1185">Reference proteome</keyword>
<evidence type="ECO:0000313" key="3">
    <source>
        <dbReference type="Proteomes" id="UP001431209"/>
    </source>
</evidence>
<feature type="region of interest" description="Disordered" evidence="1">
    <location>
        <begin position="465"/>
        <end position="487"/>
    </location>
</feature>
<reference evidence="2 3" key="1">
    <citation type="submission" date="2024-03" db="EMBL/GenBank/DDBJ databases">
        <title>The Acrasis kona genome and developmental transcriptomes reveal deep origins of eukaryotic multicellular pathways.</title>
        <authorList>
            <person name="Sheikh S."/>
            <person name="Fu C.-J."/>
            <person name="Brown M.W."/>
            <person name="Baldauf S.L."/>
        </authorList>
    </citation>
    <scope>NUCLEOTIDE SEQUENCE [LARGE SCALE GENOMIC DNA]</scope>
    <source>
        <strain evidence="2 3">ATCC MYA-3509</strain>
    </source>
</reference>
<accession>A0AAW2Z1T1</accession>
<dbReference type="Proteomes" id="UP001431209">
    <property type="component" value="Unassembled WGS sequence"/>
</dbReference>
<comment type="caution">
    <text evidence="2">The sequence shown here is derived from an EMBL/GenBank/DDBJ whole genome shotgun (WGS) entry which is preliminary data.</text>
</comment>
<evidence type="ECO:0000313" key="2">
    <source>
        <dbReference type="EMBL" id="KAL0483761.1"/>
    </source>
</evidence>
<evidence type="ECO:0000256" key="1">
    <source>
        <dbReference type="SAM" id="MobiDB-lite"/>
    </source>
</evidence>
<dbReference type="EMBL" id="JAOPGA020000991">
    <property type="protein sequence ID" value="KAL0483761.1"/>
    <property type="molecule type" value="Genomic_DNA"/>
</dbReference>
<proteinExistence type="predicted"/>